<organism evidence="1 2">
    <name type="scientific">Mesorhabditis spiculigera</name>
    <dbReference type="NCBI Taxonomy" id="96644"/>
    <lineage>
        <taxon>Eukaryota</taxon>
        <taxon>Metazoa</taxon>
        <taxon>Ecdysozoa</taxon>
        <taxon>Nematoda</taxon>
        <taxon>Chromadorea</taxon>
        <taxon>Rhabditida</taxon>
        <taxon>Rhabditina</taxon>
        <taxon>Rhabditomorpha</taxon>
        <taxon>Rhabditoidea</taxon>
        <taxon>Rhabditidae</taxon>
        <taxon>Mesorhabditinae</taxon>
        <taxon>Mesorhabditis</taxon>
    </lineage>
</organism>
<evidence type="ECO:0000313" key="1">
    <source>
        <dbReference type="EMBL" id="CAJ0584881.1"/>
    </source>
</evidence>
<comment type="caution">
    <text evidence="1">The sequence shown here is derived from an EMBL/GenBank/DDBJ whole genome shotgun (WGS) entry which is preliminary data.</text>
</comment>
<protein>
    <submittedName>
        <fullName evidence="1">Uncharacterized protein</fullName>
    </submittedName>
</protein>
<feature type="non-terminal residue" evidence="1">
    <location>
        <position position="1"/>
    </location>
</feature>
<accession>A0AA36DCR0</accession>
<dbReference type="Proteomes" id="UP001177023">
    <property type="component" value="Unassembled WGS sequence"/>
</dbReference>
<evidence type="ECO:0000313" key="2">
    <source>
        <dbReference type="Proteomes" id="UP001177023"/>
    </source>
</evidence>
<name>A0AA36DCR0_9BILA</name>
<dbReference type="AlphaFoldDB" id="A0AA36DCR0"/>
<reference evidence="1" key="1">
    <citation type="submission" date="2023-06" db="EMBL/GenBank/DDBJ databases">
        <authorList>
            <person name="Delattre M."/>
        </authorList>
    </citation>
    <scope>NUCLEOTIDE SEQUENCE</scope>
    <source>
        <strain evidence="1">AF72</strain>
    </source>
</reference>
<proteinExistence type="predicted"/>
<dbReference type="EMBL" id="CATQJA010002701">
    <property type="protein sequence ID" value="CAJ0584881.1"/>
    <property type="molecule type" value="Genomic_DNA"/>
</dbReference>
<gene>
    <name evidence="1" type="ORF">MSPICULIGERA_LOCUS22920</name>
</gene>
<sequence length="164" mass="19156">MIRFRLADDENQICRIAAKLAEGKTDPYCIDWAKSTEPFWLIRRGPLSREGLLIGVRRESIFLIGCDYNLRRHRTQPECEGFVLDEVPYHEDLTQKECLAIALEERAKVYPPDTVPMRERAIDRLLCPQFDWGPYHKAYKLTFELPSRDDPILAAYRALFAARL</sequence>
<keyword evidence="2" id="KW-1185">Reference proteome</keyword>